<dbReference type="EMBL" id="SMMG02000006">
    <property type="protein sequence ID" value="KAA3469574.1"/>
    <property type="molecule type" value="Genomic_DNA"/>
</dbReference>
<dbReference type="AlphaFoldDB" id="A0A5B6VKN2"/>
<feature type="domain" description="Integrase zinc-binding" evidence="1">
    <location>
        <begin position="31"/>
        <end position="59"/>
    </location>
</feature>
<evidence type="ECO:0000313" key="3">
    <source>
        <dbReference type="Proteomes" id="UP000325315"/>
    </source>
</evidence>
<gene>
    <name evidence="2" type="ORF">EPI10_015348</name>
</gene>
<dbReference type="PANTHER" id="PTHR47266">
    <property type="entry name" value="ENDONUCLEASE-RELATED"/>
    <property type="match status" value="1"/>
</dbReference>
<organism evidence="2 3">
    <name type="scientific">Gossypium australe</name>
    <dbReference type="NCBI Taxonomy" id="47621"/>
    <lineage>
        <taxon>Eukaryota</taxon>
        <taxon>Viridiplantae</taxon>
        <taxon>Streptophyta</taxon>
        <taxon>Embryophyta</taxon>
        <taxon>Tracheophyta</taxon>
        <taxon>Spermatophyta</taxon>
        <taxon>Magnoliopsida</taxon>
        <taxon>eudicotyledons</taxon>
        <taxon>Gunneridae</taxon>
        <taxon>Pentapetalae</taxon>
        <taxon>rosids</taxon>
        <taxon>malvids</taxon>
        <taxon>Malvales</taxon>
        <taxon>Malvaceae</taxon>
        <taxon>Malvoideae</taxon>
        <taxon>Gossypium</taxon>
    </lineage>
</organism>
<dbReference type="Gene3D" id="1.10.340.70">
    <property type="match status" value="1"/>
</dbReference>
<dbReference type="InterPro" id="IPR036397">
    <property type="entry name" value="RNaseH_sf"/>
</dbReference>
<dbReference type="OrthoDB" id="1163520at2759"/>
<dbReference type="Proteomes" id="UP000325315">
    <property type="component" value="Unassembled WGS sequence"/>
</dbReference>
<dbReference type="Pfam" id="PF17921">
    <property type="entry name" value="Integrase_H2C2"/>
    <property type="match status" value="1"/>
</dbReference>
<keyword evidence="3" id="KW-1185">Reference proteome</keyword>
<proteinExistence type="predicted"/>
<evidence type="ECO:0000259" key="1">
    <source>
        <dbReference type="Pfam" id="PF17921"/>
    </source>
</evidence>
<dbReference type="InterPro" id="IPR012337">
    <property type="entry name" value="RNaseH-like_sf"/>
</dbReference>
<dbReference type="Gene3D" id="3.30.420.10">
    <property type="entry name" value="Ribonuclease H-like superfamily/Ribonuclease H"/>
    <property type="match status" value="1"/>
</dbReference>
<comment type="caution">
    <text evidence="2">The sequence shown here is derived from an EMBL/GenBank/DDBJ whole genome shotgun (WGS) entry which is preliminary data.</text>
</comment>
<accession>A0A5B6VKN2</accession>
<name>A0A5B6VKN2_9ROSI</name>
<reference evidence="3" key="1">
    <citation type="journal article" date="2019" name="Plant Biotechnol. J.">
        <title>Genome sequencing of the Australian wild diploid species Gossypium australe highlights disease resistance and delayed gland morphogenesis.</title>
        <authorList>
            <person name="Cai Y."/>
            <person name="Cai X."/>
            <person name="Wang Q."/>
            <person name="Wang P."/>
            <person name="Zhang Y."/>
            <person name="Cai C."/>
            <person name="Xu Y."/>
            <person name="Wang K."/>
            <person name="Zhou Z."/>
            <person name="Wang C."/>
            <person name="Geng S."/>
            <person name="Li B."/>
            <person name="Dong Q."/>
            <person name="Hou Y."/>
            <person name="Wang H."/>
            <person name="Ai P."/>
            <person name="Liu Z."/>
            <person name="Yi F."/>
            <person name="Sun M."/>
            <person name="An G."/>
            <person name="Cheng J."/>
            <person name="Zhang Y."/>
            <person name="Shi Q."/>
            <person name="Xie Y."/>
            <person name="Shi X."/>
            <person name="Chang Y."/>
            <person name="Huang F."/>
            <person name="Chen Y."/>
            <person name="Hong S."/>
            <person name="Mi L."/>
            <person name="Sun Q."/>
            <person name="Zhang L."/>
            <person name="Zhou B."/>
            <person name="Peng R."/>
            <person name="Zhang X."/>
            <person name="Liu F."/>
        </authorList>
    </citation>
    <scope>NUCLEOTIDE SEQUENCE [LARGE SCALE GENOMIC DNA]</scope>
    <source>
        <strain evidence="3">cv. PA1801</strain>
    </source>
</reference>
<dbReference type="GO" id="GO:0003676">
    <property type="term" value="F:nucleic acid binding"/>
    <property type="evidence" value="ECO:0007669"/>
    <property type="project" value="InterPro"/>
</dbReference>
<dbReference type="InterPro" id="IPR052160">
    <property type="entry name" value="Gypsy_RT_Integrase-like"/>
</dbReference>
<dbReference type="SUPFAM" id="SSF53098">
    <property type="entry name" value="Ribonuclease H-like"/>
    <property type="match status" value="1"/>
</dbReference>
<protein>
    <submittedName>
        <fullName evidence="2">Pol polyprotein</fullName>
    </submittedName>
</protein>
<evidence type="ECO:0000313" key="2">
    <source>
        <dbReference type="EMBL" id="KAA3469574.1"/>
    </source>
</evidence>
<dbReference type="InterPro" id="IPR041588">
    <property type="entry name" value="Integrase_H2C2"/>
</dbReference>
<sequence length="229" mass="27249">MCTRGRDTIYFTRMTHISLSRAFWWKKDNSKKILQSGFYWPTMNRDAYEFVQGCDRCQRIGNISKRDEMLQTRRLKCLMSGELISWDLFRVLSGIDIFSWFEISQEKTYSPSFVHHEHWSVTKDLIFFEATLAKYNIRHRMTTTYHPHVNGQEEAAKLDDTLRAYRTAYKTPLGMSPYKLIYGNNCHLLIELERKAYWTIKELNLDPELAKKRKTIPTPITRRISIYGL</sequence>